<evidence type="ECO:0000313" key="2">
    <source>
        <dbReference type="Proteomes" id="UP000282892"/>
    </source>
</evidence>
<evidence type="ECO:0000313" key="1">
    <source>
        <dbReference type="EMBL" id="AZU62282.1"/>
    </source>
</evidence>
<organism evidence="1 2">
    <name type="scientific">Neobacillus mesonae</name>
    <dbReference type="NCBI Taxonomy" id="1193713"/>
    <lineage>
        <taxon>Bacteria</taxon>
        <taxon>Bacillati</taxon>
        <taxon>Bacillota</taxon>
        <taxon>Bacilli</taxon>
        <taxon>Bacillales</taxon>
        <taxon>Bacillaceae</taxon>
        <taxon>Neobacillus</taxon>
    </lineage>
</organism>
<dbReference type="KEGG" id="nmk:CHR53_13860"/>
<keyword evidence="2" id="KW-1185">Reference proteome</keyword>
<dbReference type="EMBL" id="CP022572">
    <property type="protein sequence ID" value="AZU62282.1"/>
    <property type="molecule type" value="Genomic_DNA"/>
</dbReference>
<dbReference type="AlphaFoldDB" id="A0A3T0HYT2"/>
<accession>A0A3T0HYT2</accession>
<sequence>MKPPMNTEARKIIEEVHIEGLNEHESQKKSTKKCTLKPPMNTEARKIIEEVHIEGFNEHESKKKPAAQFNL</sequence>
<reference evidence="1 2" key="1">
    <citation type="submission" date="2017-07" db="EMBL/GenBank/DDBJ databases">
        <title>The complete genome sequence of Bacillus mesonae strain H20-5, an efficient strain improving plant abiotic stress resistance.</title>
        <authorList>
            <person name="Kim S.Y."/>
            <person name="Song H."/>
            <person name="Sang M.K."/>
            <person name="Weon H.-Y."/>
            <person name="Song J."/>
        </authorList>
    </citation>
    <scope>NUCLEOTIDE SEQUENCE [LARGE SCALE GENOMIC DNA]</scope>
    <source>
        <strain evidence="1 2">H20-5</strain>
    </source>
</reference>
<gene>
    <name evidence="1" type="ORF">CHR53_13860</name>
</gene>
<proteinExistence type="predicted"/>
<dbReference type="STRING" id="1193713.GCA_001636315_05208"/>
<name>A0A3T0HYT2_9BACI</name>
<dbReference type="RefSeq" id="WP_066399212.1">
    <property type="nucleotide sequence ID" value="NZ_CP022572.1"/>
</dbReference>
<dbReference type="Proteomes" id="UP000282892">
    <property type="component" value="Chromosome"/>
</dbReference>
<protein>
    <submittedName>
        <fullName evidence="1">Uncharacterized protein</fullName>
    </submittedName>
</protein>